<dbReference type="Gene3D" id="3.40.50.2300">
    <property type="match status" value="1"/>
</dbReference>
<dbReference type="SMART" id="SM00226">
    <property type="entry name" value="LMWPc"/>
    <property type="match status" value="1"/>
</dbReference>
<name>A0A345DD02_9BURK</name>
<gene>
    <name evidence="3" type="primary">ywlE</name>
    <name evidence="3" type="ORF">DTO96_101986</name>
</gene>
<keyword evidence="1" id="KW-0059">Arsenical resistance</keyword>
<keyword evidence="3" id="KW-0378">Hydrolase</keyword>
<dbReference type="SUPFAM" id="SSF52788">
    <property type="entry name" value="Phosphotyrosine protein phosphatases I"/>
    <property type="match status" value="1"/>
</dbReference>
<dbReference type="EMBL" id="CP031124">
    <property type="protein sequence ID" value="AXF86240.1"/>
    <property type="molecule type" value="Genomic_DNA"/>
</dbReference>
<dbReference type="PANTHER" id="PTHR43428:SF1">
    <property type="entry name" value="ARSENATE REDUCTASE"/>
    <property type="match status" value="1"/>
</dbReference>
<dbReference type="GO" id="GO:0098627">
    <property type="term" value="F:protein arginine phosphatase activity"/>
    <property type="evidence" value="ECO:0007669"/>
    <property type="project" value="UniProtKB-EC"/>
</dbReference>
<dbReference type="InterPro" id="IPR036196">
    <property type="entry name" value="Ptyr_pPase_sf"/>
</dbReference>
<evidence type="ECO:0000313" key="4">
    <source>
        <dbReference type="Proteomes" id="UP000252182"/>
    </source>
</evidence>
<evidence type="ECO:0000256" key="1">
    <source>
        <dbReference type="ARBA" id="ARBA00022849"/>
    </source>
</evidence>
<dbReference type="PANTHER" id="PTHR43428">
    <property type="entry name" value="ARSENATE REDUCTASE"/>
    <property type="match status" value="1"/>
</dbReference>
<dbReference type="CDD" id="cd16345">
    <property type="entry name" value="LMWP_ArsC"/>
    <property type="match status" value="1"/>
</dbReference>
<protein>
    <submittedName>
        <fullName evidence="3">Protein-arginine-phosphatase</fullName>
        <ecNumber evidence="3">3.9.1.2</ecNumber>
    </submittedName>
</protein>
<evidence type="ECO:0000313" key="3">
    <source>
        <dbReference type="EMBL" id="AXF86240.1"/>
    </source>
</evidence>
<dbReference type="EC" id="3.9.1.2" evidence="3"/>
<dbReference type="GO" id="GO:0046685">
    <property type="term" value="P:response to arsenic-containing substance"/>
    <property type="evidence" value="ECO:0007669"/>
    <property type="project" value="UniProtKB-KW"/>
</dbReference>
<dbReference type="InterPro" id="IPR023485">
    <property type="entry name" value="Ptyr_pPase"/>
</dbReference>
<dbReference type="OrthoDB" id="9793058at2"/>
<feature type="domain" description="Phosphotyrosine protein phosphatase I" evidence="2">
    <location>
        <begin position="2"/>
        <end position="145"/>
    </location>
</feature>
<organism evidence="3 4">
    <name type="scientific">Ephemeroptericola cinctiostellae</name>
    <dbReference type="NCBI Taxonomy" id="2268024"/>
    <lineage>
        <taxon>Bacteria</taxon>
        <taxon>Pseudomonadati</taxon>
        <taxon>Pseudomonadota</taxon>
        <taxon>Betaproteobacteria</taxon>
        <taxon>Burkholderiales</taxon>
        <taxon>Burkholderiaceae</taxon>
        <taxon>Ephemeroptericola</taxon>
    </lineage>
</organism>
<sequence length="181" mass="19255">MLNVLILCTHNSARSALAEAMLNHWATEYGIAVKAHSAGSAPSGKTNPHALAVLNAAGVDTAYLKSKSWDVFTEIGAPEIDIVITVCDSAAGETCPLFIGNAQQIKVHWGYPDPSNAMGGEEAKRAAFEVTRQALAYRMLMLLDLLESLTDEASDGIALNKAWHAMPKVARVAQLAAVLVK</sequence>
<evidence type="ECO:0000259" key="2">
    <source>
        <dbReference type="SMART" id="SM00226"/>
    </source>
</evidence>
<reference evidence="4" key="1">
    <citation type="submission" date="2018-07" db="EMBL/GenBank/DDBJ databases">
        <authorList>
            <person name="Kim H."/>
        </authorList>
    </citation>
    <scope>NUCLEOTIDE SEQUENCE [LARGE SCALE GENOMIC DNA]</scope>
    <source>
        <strain evidence="4">F02</strain>
    </source>
</reference>
<accession>A0A345DD02</accession>
<dbReference type="KEGG" id="hyf:DTO96_101986"/>
<proteinExistence type="predicted"/>
<keyword evidence="4" id="KW-1185">Reference proteome</keyword>
<dbReference type="RefSeq" id="WP_114563335.1">
    <property type="nucleotide sequence ID" value="NZ_CP031124.1"/>
</dbReference>
<dbReference type="Proteomes" id="UP000252182">
    <property type="component" value="Chromosome"/>
</dbReference>
<dbReference type="AlphaFoldDB" id="A0A345DD02"/>
<dbReference type="Pfam" id="PF01451">
    <property type="entry name" value="LMWPc"/>
    <property type="match status" value="1"/>
</dbReference>